<comment type="caution">
    <text evidence="1">The sequence shown here is derived from an EMBL/GenBank/DDBJ whole genome shotgun (WGS) entry which is preliminary data.</text>
</comment>
<protein>
    <submittedName>
        <fullName evidence="1">Uncharacterized protein</fullName>
    </submittedName>
</protein>
<reference evidence="1 2" key="1">
    <citation type="submission" date="2016-07" db="EMBL/GenBank/DDBJ databases">
        <title>Draft genome of Scalindua rubra, obtained from a brine-seawater interface in the Red Sea, sheds light on salt adaptation in anammox bacteria.</title>
        <authorList>
            <person name="Speth D.R."/>
            <person name="Lagkouvardos I."/>
            <person name="Wang Y."/>
            <person name="Qian P.-Y."/>
            <person name="Dutilh B.E."/>
            <person name="Jetten M.S."/>
        </authorList>
    </citation>
    <scope>NUCLEOTIDE SEQUENCE [LARGE SCALE GENOMIC DNA]</scope>
    <source>
        <strain evidence="1">BSI-1</strain>
    </source>
</reference>
<name>A0A1E3X4T7_9BACT</name>
<dbReference type="Proteomes" id="UP000094056">
    <property type="component" value="Unassembled WGS sequence"/>
</dbReference>
<gene>
    <name evidence="1" type="ORF">SCARUB_04320</name>
</gene>
<proteinExistence type="predicted"/>
<sequence>MKIKGLMKQLKESYPENKDMNYDSLLSEVSQPNIEVKKISYGKQSSPIVAVPPYTGGESGFRFTIQTSTGLSQIPVTYGPKVRELLMKKFREHSVVLD</sequence>
<evidence type="ECO:0000313" key="2">
    <source>
        <dbReference type="Proteomes" id="UP000094056"/>
    </source>
</evidence>
<dbReference type="EMBL" id="MAYW01000206">
    <property type="protein sequence ID" value="ODS30572.1"/>
    <property type="molecule type" value="Genomic_DNA"/>
</dbReference>
<evidence type="ECO:0000313" key="1">
    <source>
        <dbReference type="EMBL" id="ODS30572.1"/>
    </source>
</evidence>
<organism evidence="1 2">
    <name type="scientific">Candidatus Scalindua rubra</name>
    <dbReference type="NCBI Taxonomy" id="1872076"/>
    <lineage>
        <taxon>Bacteria</taxon>
        <taxon>Pseudomonadati</taxon>
        <taxon>Planctomycetota</taxon>
        <taxon>Candidatus Brocadiia</taxon>
        <taxon>Candidatus Brocadiales</taxon>
        <taxon>Candidatus Scalinduaceae</taxon>
        <taxon>Candidatus Scalindua</taxon>
    </lineage>
</organism>
<accession>A0A1E3X4T7</accession>
<dbReference type="AlphaFoldDB" id="A0A1E3X4T7"/>